<proteinExistence type="predicted"/>
<protein>
    <submittedName>
        <fullName evidence="3">YaiO family outer membrane beta-barrel protein</fullName>
    </submittedName>
</protein>
<dbReference type="Gene3D" id="1.25.40.10">
    <property type="entry name" value="Tetratricopeptide repeat domain"/>
    <property type="match status" value="1"/>
</dbReference>
<dbReference type="InterPro" id="IPR011990">
    <property type="entry name" value="TPR-like_helical_dom_sf"/>
</dbReference>
<dbReference type="InterPro" id="IPR030887">
    <property type="entry name" value="Beta-barrel_YaiO"/>
</dbReference>
<dbReference type="EMBL" id="JAPDPJ010000011">
    <property type="protein sequence ID" value="MCW3786253.1"/>
    <property type="molecule type" value="Genomic_DNA"/>
</dbReference>
<name>A0AAE3SE91_9BACT</name>
<evidence type="ECO:0000313" key="3">
    <source>
        <dbReference type="EMBL" id="MCW3786253.1"/>
    </source>
</evidence>
<sequence>MTRILYIVIFFTISNAAFAQTNVDSLFNVAINLAKDKDYDLAVDKAKEVVILDSTRNDVKVFIANAYAWNNNYTASKEYINEVYTSNPSYHELYDTWLNVLLWNNEYKDLLSTVKVAQNNGYDDEYNIALKKALAYQGLQLYNAGFNYLNQNKALLDSSTINQLYLELKKQASKNTITGYYSLDLFDKNTPTPQHLAYIDYSLSNHKNTYILRFNYANRFDFEDFQPEMDWFHIFNNGHYLYTNYGIGIKHKLFPQHRIGIEYFFPFANEFEASFGGKYFIYENTNATVLTGHIAKYLANTWLSFRPYYTIKDGANSFASLFNMRMYAKNQISYTGLELGYGNSPDDRFAYTQPGGKIWLSAYKVKLERNISISLADELRFGLGYVYEEISDNRYRNRYLFEIILKHRF</sequence>
<evidence type="ECO:0000256" key="1">
    <source>
        <dbReference type="SAM" id="SignalP"/>
    </source>
</evidence>
<keyword evidence="1" id="KW-0732">Signal</keyword>
<dbReference type="Proteomes" id="UP001209229">
    <property type="component" value="Unassembled WGS sequence"/>
</dbReference>
<evidence type="ECO:0000313" key="4">
    <source>
        <dbReference type="Proteomes" id="UP001209229"/>
    </source>
</evidence>
<accession>A0AAE3SE91</accession>
<dbReference type="NCBIfam" id="TIGR04390">
    <property type="entry name" value="OMP_YaiO_dom"/>
    <property type="match status" value="1"/>
</dbReference>
<feature type="domain" description="YaiO beta-barrel" evidence="2">
    <location>
        <begin position="174"/>
        <end position="347"/>
    </location>
</feature>
<comment type="caution">
    <text evidence="3">The sequence shown here is derived from an EMBL/GenBank/DDBJ whole genome shotgun (WGS) entry which is preliminary data.</text>
</comment>
<reference evidence="3" key="1">
    <citation type="submission" date="2022-10" db="EMBL/GenBank/DDBJ databases">
        <authorList>
            <person name="Yu W.X."/>
        </authorList>
    </citation>
    <scope>NUCLEOTIDE SEQUENCE</scope>
    <source>
        <strain evidence="3">AAT</strain>
    </source>
</reference>
<evidence type="ECO:0000259" key="2">
    <source>
        <dbReference type="Pfam" id="PF19413"/>
    </source>
</evidence>
<dbReference type="RefSeq" id="WP_301189819.1">
    <property type="nucleotide sequence ID" value="NZ_JAPDPJ010000011.1"/>
</dbReference>
<feature type="signal peptide" evidence="1">
    <location>
        <begin position="1"/>
        <end position="19"/>
    </location>
</feature>
<dbReference type="SUPFAM" id="SSF48452">
    <property type="entry name" value="TPR-like"/>
    <property type="match status" value="1"/>
</dbReference>
<dbReference type="Pfam" id="PF19413">
    <property type="entry name" value="YaiO"/>
    <property type="match status" value="1"/>
</dbReference>
<organism evidence="3 4">
    <name type="scientific">Plebeiibacterium sediminum</name>
    <dbReference type="NCBI Taxonomy" id="2992112"/>
    <lineage>
        <taxon>Bacteria</taxon>
        <taxon>Pseudomonadati</taxon>
        <taxon>Bacteroidota</taxon>
        <taxon>Bacteroidia</taxon>
        <taxon>Marinilabiliales</taxon>
        <taxon>Marinilabiliaceae</taxon>
        <taxon>Plebeiibacterium</taxon>
    </lineage>
</organism>
<feature type="chain" id="PRO_5041966727" evidence="1">
    <location>
        <begin position="20"/>
        <end position="409"/>
    </location>
</feature>
<gene>
    <name evidence="3" type="ORF">OM075_07235</name>
</gene>
<keyword evidence="4" id="KW-1185">Reference proteome</keyword>
<dbReference type="AlphaFoldDB" id="A0AAE3SE91"/>